<evidence type="ECO:0000313" key="1">
    <source>
        <dbReference type="EMBL" id="ACM23458.1"/>
    </source>
</evidence>
<reference evidence="1 2" key="1">
    <citation type="journal article" date="2009" name="Biosci. Biotechnol. Biochem.">
        <title>WeGAS: a web-based microbial genome annotation system.</title>
        <authorList>
            <person name="Lee D."/>
            <person name="Seo H."/>
            <person name="Park C."/>
            <person name="Park K."/>
        </authorList>
    </citation>
    <scope>NUCLEOTIDE SEQUENCE [LARGE SCALE GENOMIC DNA]</scope>
    <source>
        <strain evidence="2">ATCC 49049 / DSM 4359 / NBRC 107923 / NS-E</strain>
    </source>
</reference>
<proteinExistence type="predicted"/>
<dbReference type="EMBL" id="CP000916">
    <property type="protein sequence ID" value="ACM23458.1"/>
    <property type="molecule type" value="Genomic_DNA"/>
</dbReference>
<dbReference type="HOGENOM" id="CLU_2496878_0_0_0"/>
<dbReference type="AlphaFoldDB" id="B9K925"/>
<name>B9K925_THENN</name>
<accession>B9K925</accession>
<dbReference type="Proteomes" id="UP000000445">
    <property type="component" value="Chromosome"/>
</dbReference>
<evidence type="ECO:0000313" key="2">
    <source>
        <dbReference type="Proteomes" id="UP000000445"/>
    </source>
</evidence>
<dbReference type="KEGG" id="tna:CTN_1282"/>
<protein>
    <submittedName>
        <fullName evidence="1">Uncharacterized protein</fullName>
    </submittedName>
</protein>
<organism evidence="1 2">
    <name type="scientific">Thermotoga neapolitana (strain ATCC 49049 / DSM 4359 / NBRC 107923 / NS-E)</name>
    <dbReference type="NCBI Taxonomy" id="309803"/>
    <lineage>
        <taxon>Bacteria</taxon>
        <taxon>Thermotogati</taxon>
        <taxon>Thermotogota</taxon>
        <taxon>Thermotogae</taxon>
        <taxon>Thermotogales</taxon>
        <taxon>Thermotogaceae</taxon>
        <taxon>Thermotoga</taxon>
    </lineage>
</organism>
<gene>
    <name evidence="1" type="ordered locus">CTN_1282</name>
</gene>
<keyword evidence="2" id="KW-1185">Reference proteome</keyword>
<sequence length="89" mass="11098">MKRKKLERFTLKYIEMKEPDRKFLDRFLRNCGRYDGVRFGIRLRKPDVVREFAKRHSLKVQPLFVAFWCEEDGRARRRLVRILHWMTQE</sequence>